<dbReference type="InterPro" id="IPR000305">
    <property type="entry name" value="GIY-YIG_endonuc"/>
</dbReference>
<reference evidence="2" key="1">
    <citation type="submission" date="2021-06" db="EMBL/GenBank/DDBJ databases">
        <title>The complete mitochondrial genomes of Apiotrichum species.</title>
        <authorList>
            <person name="Li Q."/>
        </authorList>
    </citation>
    <scope>NUCLEOTIDE SEQUENCE</scope>
</reference>
<evidence type="ECO:0000259" key="1">
    <source>
        <dbReference type="PROSITE" id="PS50164"/>
    </source>
</evidence>
<evidence type="ECO:0000313" key="2">
    <source>
        <dbReference type="EMBL" id="UHB41918.1"/>
    </source>
</evidence>
<dbReference type="Gene3D" id="3.40.1440.10">
    <property type="entry name" value="GIY-YIG endonuclease"/>
    <property type="match status" value="1"/>
</dbReference>
<dbReference type="InterPro" id="IPR006350">
    <property type="entry name" value="Intron_endoG1"/>
</dbReference>
<dbReference type="GO" id="GO:0004519">
    <property type="term" value="F:endonuclease activity"/>
    <property type="evidence" value="ECO:0007669"/>
    <property type="project" value="UniProtKB-KW"/>
</dbReference>
<keyword evidence="2" id="KW-0496">Mitochondrion</keyword>
<dbReference type="SMART" id="SM00465">
    <property type="entry name" value="GIYc"/>
    <property type="match status" value="1"/>
</dbReference>
<dbReference type="AlphaFoldDB" id="A0A8K1ZR78"/>
<keyword evidence="2" id="KW-0255">Endonuclease</keyword>
<dbReference type="InterPro" id="IPR035901">
    <property type="entry name" value="GIY-YIG_endonuc_sf"/>
</dbReference>
<dbReference type="PROSITE" id="PS50164">
    <property type="entry name" value="GIY_YIG"/>
    <property type="match status" value="1"/>
</dbReference>
<dbReference type="SUPFAM" id="SSF82771">
    <property type="entry name" value="GIY-YIG endonuclease"/>
    <property type="match status" value="1"/>
</dbReference>
<name>A0A8K1ZR78_9TREE</name>
<keyword evidence="2" id="KW-0540">Nuclease</keyword>
<gene>
    <name evidence="2" type="primary">orf291</name>
</gene>
<dbReference type="NCBIfam" id="TIGR01453">
    <property type="entry name" value="grpIintron_endo"/>
    <property type="match status" value="1"/>
</dbReference>
<proteinExistence type="predicted"/>
<geneLocation type="mitochondrion" evidence="2"/>
<organism evidence="2">
    <name type="scientific">Apiotrichum gamsii</name>
    <dbReference type="NCBI Taxonomy" id="1105092"/>
    <lineage>
        <taxon>Eukaryota</taxon>
        <taxon>Fungi</taxon>
        <taxon>Dikarya</taxon>
        <taxon>Basidiomycota</taxon>
        <taxon>Agaricomycotina</taxon>
        <taxon>Tremellomycetes</taxon>
        <taxon>Trichosporonales</taxon>
        <taxon>Trichosporonaceae</taxon>
        <taxon>Apiotrichum</taxon>
    </lineage>
</organism>
<sequence>MLISPKWLNLINYEELSSITCINVLPLSLKLKEILTKNKLKPIIRWENLDIPDIKETVRSNIKNIRGIYAVINLVTGEMYIGSAVTGRIGNRFHKHLYGGTGSIIVHAAVLKYGLNNFAFVVLESVDFSNLIREESNKNLLMREDFYLFTLRPMYNIAPKAGNTLGVKHTDSTKAKIKINYSSERREAIGALNRGKKLPPTTVEAIRKTALRRSPISIETRITISKKVGKFYTIRRTDNSIFLSPEKIIVSSLTLQRVKNVRIFLDCSEKTVLRALNTNGIIQKEWCIKKI</sequence>
<dbReference type="EMBL" id="MZ439919">
    <property type="protein sequence ID" value="UHB41918.1"/>
    <property type="molecule type" value="Genomic_DNA"/>
</dbReference>
<keyword evidence="2" id="KW-0378">Hydrolase</keyword>
<protein>
    <submittedName>
        <fullName evidence="2">GIY endonuclease</fullName>
    </submittedName>
</protein>
<accession>A0A8K1ZR78</accession>
<feature type="domain" description="GIY-YIG" evidence="1">
    <location>
        <begin position="64"/>
        <end position="157"/>
    </location>
</feature>